<accession>A0ABW0YSS7</accession>
<protein>
    <submittedName>
        <fullName evidence="2">Uncharacterized protein</fullName>
    </submittedName>
</protein>
<feature type="compositionally biased region" description="Basic and acidic residues" evidence="1">
    <location>
        <begin position="89"/>
        <end position="99"/>
    </location>
</feature>
<keyword evidence="3" id="KW-1185">Reference proteome</keyword>
<gene>
    <name evidence="2" type="ORF">ACFP1Z_05130</name>
</gene>
<organism evidence="2 3">
    <name type="scientific">Streptomyces gamaensis</name>
    <dbReference type="NCBI Taxonomy" id="1763542"/>
    <lineage>
        <taxon>Bacteria</taxon>
        <taxon>Bacillati</taxon>
        <taxon>Actinomycetota</taxon>
        <taxon>Actinomycetes</taxon>
        <taxon>Kitasatosporales</taxon>
        <taxon>Streptomycetaceae</taxon>
        <taxon>Streptomyces</taxon>
    </lineage>
</organism>
<dbReference type="RefSeq" id="WP_390314672.1">
    <property type="nucleotide sequence ID" value="NZ_JBHSPB010000003.1"/>
</dbReference>
<name>A0ABW0YSS7_9ACTN</name>
<evidence type="ECO:0000256" key="1">
    <source>
        <dbReference type="SAM" id="MobiDB-lite"/>
    </source>
</evidence>
<dbReference type="EMBL" id="JBHSPB010000003">
    <property type="protein sequence ID" value="MFC5719561.1"/>
    <property type="molecule type" value="Genomic_DNA"/>
</dbReference>
<evidence type="ECO:0000313" key="2">
    <source>
        <dbReference type="EMBL" id="MFC5719561.1"/>
    </source>
</evidence>
<reference evidence="3" key="1">
    <citation type="journal article" date="2019" name="Int. J. Syst. Evol. Microbiol.">
        <title>The Global Catalogue of Microorganisms (GCM) 10K type strain sequencing project: providing services to taxonomists for standard genome sequencing and annotation.</title>
        <authorList>
            <consortium name="The Broad Institute Genomics Platform"/>
            <consortium name="The Broad Institute Genome Sequencing Center for Infectious Disease"/>
            <person name="Wu L."/>
            <person name="Ma J."/>
        </authorList>
    </citation>
    <scope>NUCLEOTIDE SEQUENCE [LARGE SCALE GENOMIC DNA]</scope>
    <source>
        <strain evidence="3">CGMCC 4.7304</strain>
    </source>
</reference>
<dbReference type="Proteomes" id="UP001596083">
    <property type="component" value="Unassembled WGS sequence"/>
</dbReference>
<evidence type="ECO:0000313" key="3">
    <source>
        <dbReference type="Proteomes" id="UP001596083"/>
    </source>
</evidence>
<proteinExistence type="predicted"/>
<feature type="region of interest" description="Disordered" evidence="1">
    <location>
        <begin position="80"/>
        <end position="106"/>
    </location>
</feature>
<sequence length="106" mass="11793">MDARTPSHPTDQPAPRNGGFPHGLRISRVPSKPVRRETEETLAIPLWLQRDGKFDGDVTLRLSLSEAELLHAQLCRALDGVPVTTPPDRTPECRKDVRGSKGVHWP</sequence>
<feature type="region of interest" description="Disordered" evidence="1">
    <location>
        <begin position="1"/>
        <end position="38"/>
    </location>
</feature>
<comment type="caution">
    <text evidence="2">The sequence shown here is derived from an EMBL/GenBank/DDBJ whole genome shotgun (WGS) entry which is preliminary data.</text>
</comment>